<sequence length="375" mass="41810">MHDITTIHSSGADKPDYLNTGLGLSVSLDNVPSQGYLSDPVEEWEIFYKENHSIIPSYEGPLEQLRAIYNSTKRRAAESREDLVADGLRVEDIEIPTPNGDGRIGIKLRIYKPVTEKSTDSDLPVLIYLHGGGWTLGNLDADDSVCRSACKRCNTVVVSVDYALYLLPYSVFMQTWLIQTRAPEFPYPSAILDVWESLNWVPGLIWRLSFQAAVVTRKAITGGIPISGTLLQIPVVCHRNCYPSEEYELQSMHQNKDAPLLSRAALDQFWAYYNPPNIADLQVSPLLAKDFTGFPRTFIQICGLDPLRDEGLAYATKLWGFDVPCSVVVYPGLPHGFNAFTELPAAKAYHEDMLKGLDELISGEIANGIRNYHGK</sequence>
<evidence type="ECO:0000313" key="3">
    <source>
        <dbReference type="EMBL" id="GAM35135.1"/>
    </source>
</evidence>
<reference evidence="4" key="1">
    <citation type="journal article" date="2015" name="Genome Announc.">
        <title>Draft genome sequence of Talaromyces cellulolyticus strain Y-94, a source of lignocellulosic biomass-degrading enzymes.</title>
        <authorList>
            <person name="Fujii T."/>
            <person name="Koike H."/>
            <person name="Sawayama S."/>
            <person name="Yano S."/>
            <person name="Inoue H."/>
        </authorList>
    </citation>
    <scope>NUCLEOTIDE SEQUENCE [LARGE SCALE GENOMIC DNA]</scope>
    <source>
        <strain evidence="4">Y-94</strain>
    </source>
</reference>
<feature type="domain" description="Alpha/beta hydrolase fold-3" evidence="2">
    <location>
        <begin position="126"/>
        <end position="164"/>
    </location>
</feature>
<evidence type="ECO:0000259" key="2">
    <source>
        <dbReference type="Pfam" id="PF07859"/>
    </source>
</evidence>
<protein>
    <recommendedName>
        <fullName evidence="2">Alpha/beta hydrolase fold-3 domain-containing protein</fullName>
    </recommendedName>
</protein>
<proteinExistence type="predicted"/>
<organism evidence="3 4">
    <name type="scientific">Talaromyces pinophilus</name>
    <name type="common">Penicillium pinophilum</name>
    <dbReference type="NCBI Taxonomy" id="128442"/>
    <lineage>
        <taxon>Eukaryota</taxon>
        <taxon>Fungi</taxon>
        <taxon>Dikarya</taxon>
        <taxon>Ascomycota</taxon>
        <taxon>Pezizomycotina</taxon>
        <taxon>Eurotiomycetes</taxon>
        <taxon>Eurotiomycetidae</taxon>
        <taxon>Eurotiales</taxon>
        <taxon>Trichocomaceae</taxon>
        <taxon>Talaromyces</taxon>
        <taxon>Talaromyces sect. Talaromyces</taxon>
    </lineage>
</organism>
<dbReference type="EMBL" id="DF933813">
    <property type="protein sequence ID" value="GAM35135.1"/>
    <property type="molecule type" value="Genomic_DNA"/>
</dbReference>
<dbReference type="GO" id="GO:0016787">
    <property type="term" value="F:hydrolase activity"/>
    <property type="evidence" value="ECO:0007669"/>
    <property type="project" value="UniProtKB-KW"/>
</dbReference>
<dbReference type="InterPro" id="IPR050300">
    <property type="entry name" value="GDXG_lipolytic_enzyme"/>
</dbReference>
<gene>
    <name evidence="3" type="ORF">TCE0_017f03217</name>
</gene>
<keyword evidence="1" id="KW-0378">Hydrolase</keyword>
<dbReference type="PANTHER" id="PTHR48081:SF8">
    <property type="entry name" value="ALPHA_BETA HYDROLASE FOLD-3 DOMAIN-CONTAINING PROTEIN-RELATED"/>
    <property type="match status" value="1"/>
</dbReference>
<dbReference type="SUPFAM" id="SSF53474">
    <property type="entry name" value="alpha/beta-Hydrolases"/>
    <property type="match status" value="1"/>
</dbReference>
<name>A0A6V8H1K5_TALPI</name>
<dbReference type="AlphaFoldDB" id="A0A6V8H1K5"/>
<dbReference type="InterPro" id="IPR013094">
    <property type="entry name" value="AB_hydrolase_3"/>
</dbReference>
<dbReference type="InterPro" id="IPR029058">
    <property type="entry name" value="AB_hydrolase_fold"/>
</dbReference>
<feature type="domain" description="Alpha/beta hydrolase fold-3" evidence="2">
    <location>
        <begin position="181"/>
        <end position="337"/>
    </location>
</feature>
<evidence type="ECO:0000313" key="4">
    <source>
        <dbReference type="Proteomes" id="UP000053095"/>
    </source>
</evidence>
<dbReference type="Pfam" id="PF07859">
    <property type="entry name" value="Abhydrolase_3"/>
    <property type="match status" value="2"/>
</dbReference>
<dbReference type="Proteomes" id="UP000053095">
    <property type="component" value="Unassembled WGS sequence"/>
</dbReference>
<evidence type="ECO:0000256" key="1">
    <source>
        <dbReference type="ARBA" id="ARBA00022801"/>
    </source>
</evidence>
<dbReference type="Gene3D" id="3.40.50.1820">
    <property type="entry name" value="alpha/beta hydrolase"/>
    <property type="match status" value="2"/>
</dbReference>
<keyword evidence="4" id="KW-1185">Reference proteome</keyword>
<comment type="caution">
    <text evidence="3">The sequence shown here is derived from an EMBL/GenBank/DDBJ whole genome shotgun (WGS) entry which is preliminary data.</text>
</comment>
<dbReference type="PANTHER" id="PTHR48081">
    <property type="entry name" value="AB HYDROLASE SUPERFAMILY PROTEIN C4A8.06C"/>
    <property type="match status" value="1"/>
</dbReference>
<accession>A0A6V8H1K5</accession>